<comment type="subcellular location">
    <subcellularLocation>
        <location evidence="1">Membrane</location>
        <topology evidence="1">Multi-pass membrane protein</topology>
    </subcellularLocation>
</comment>
<dbReference type="CDD" id="cd00637">
    <property type="entry name" value="7tm_classA_rhodopsin-like"/>
    <property type="match status" value="1"/>
</dbReference>
<dbReference type="GO" id="GO:0005886">
    <property type="term" value="C:plasma membrane"/>
    <property type="evidence" value="ECO:0007669"/>
    <property type="project" value="TreeGrafter"/>
</dbReference>
<keyword evidence="4" id="KW-0807">Transducer</keyword>
<evidence type="ECO:0000256" key="3">
    <source>
        <dbReference type="ARBA" id="ARBA00023170"/>
    </source>
</evidence>
<evidence type="ECO:0000313" key="7">
    <source>
        <dbReference type="WBParaSite" id="BXY_0347400.1"/>
    </source>
</evidence>
<feature type="transmembrane region" description="Helical" evidence="5">
    <location>
        <begin position="111"/>
        <end position="131"/>
    </location>
</feature>
<evidence type="ECO:0000313" key="6">
    <source>
        <dbReference type="Proteomes" id="UP000095284"/>
    </source>
</evidence>
<accession>A0A1I7RRX5</accession>
<keyword evidence="5" id="KW-0812">Transmembrane</keyword>
<dbReference type="Gene3D" id="1.20.1070.10">
    <property type="entry name" value="Rhodopsin 7-helix transmembrane proteins"/>
    <property type="match status" value="1"/>
</dbReference>
<feature type="transmembrane region" description="Helical" evidence="5">
    <location>
        <begin position="67"/>
        <end position="91"/>
    </location>
</feature>
<feature type="transmembrane region" description="Helical" evidence="5">
    <location>
        <begin position="247"/>
        <end position="268"/>
    </location>
</feature>
<proteinExistence type="predicted"/>
<organism evidence="6 7">
    <name type="scientific">Bursaphelenchus xylophilus</name>
    <name type="common">Pinewood nematode worm</name>
    <name type="synonym">Aphelenchoides xylophilus</name>
    <dbReference type="NCBI Taxonomy" id="6326"/>
    <lineage>
        <taxon>Eukaryota</taxon>
        <taxon>Metazoa</taxon>
        <taxon>Ecdysozoa</taxon>
        <taxon>Nematoda</taxon>
        <taxon>Chromadorea</taxon>
        <taxon>Rhabditida</taxon>
        <taxon>Tylenchina</taxon>
        <taxon>Tylenchomorpha</taxon>
        <taxon>Aphelenchoidea</taxon>
        <taxon>Aphelenchoididae</taxon>
        <taxon>Bursaphelenchus</taxon>
    </lineage>
</organism>
<dbReference type="Proteomes" id="UP000095284">
    <property type="component" value="Unplaced"/>
</dbReference>
<evidence type="ECO:0000256" key="1">
    <source>
        <dbReference type="ARBA" id="ARBA00004141"/>
    </source>
</evidence>
<dbReference type="eggNOG" id="ENOG502SJ40">
    <property type="taxonomic scope" value="Eukaryota"/>
</dbReference>
<protein>
    <submittedName>
        <fullName evidence="7">7TM_GPCR_Srx domain-containing protein</fullName>
    </submittedName>
</protein>
<keyword evidence="5" id="KW-1133">Transmembrane helix</keyword>
<evidence type="ECO:0000256" key="5">
    <source>
        <dbReference type="SAM" id="Phobius"/>
    </source>
</evidence>
<reference evidence="7" key="1">
    <citation type="submission" date="2016-11" db="UniProtKB">
        <authorList>
            <consortium name="WormBaseParasite"/>
        </authorList>
    </citation>
    <scope>IDENTIFICATION</scope>
</reference>
<keyword evidence="3" id="KW-0675">Receptor</keyword>
<feature type="transmembrane region" description="Helical" evidence="5">
    <location>
        <begin position="196"/>
        <end position="221"/>
    </location>
</feature>
<dbReference type="WBParaSite" id="BXY_0347400.1">
    <property type="protein sequence ID" value="BXY_0347400.1"/>
    <property type="gene ID" value="BXY_0347400"/>
</dbReference>
<feature type="transmembrane region" description="Helical" evidence="5">
    <location>
        <begin position="143"/>
        <end position="166"/>
    </location>
</feature>
<keyword evidence="5" id="KW-0472">Membrane</keyword>
<sequence>MPSGSLEVQFGIRGMTNFSSWQEDPLRPDDMIAGFVLLFLGIVFILLYSLVAYFMYSHDKDIVGFRFLFSASIADILLLFNYTIWPAFTILFKSELITTDMRHWVQMYLDWVWFSMCYHYMVIAWSRFAAIRYPSSFRIQSRTFSYTLCLACYVAAMIQVLCTHFQEWYVTFYYEPSHYGMLSEDFEKYLNEGQSLFFATFHFLMIIIPAFFYGTALFLLLKQRKNGLIGQTFTKPVSTQSRTEARLIIPCIFNSIVFIIGQIVITIGTGEGKWATWTVMLLFSMNSAVNPVLLLMFSNIIREKFKQLFIKHKPPLSRLYSTVRARKETSSTRCVMDNISSGEPSNDDRIIDHSYL</sequence>
<dbReference type="AlphaFoldDB" id="A0A1I7RRX5"/>
<dbReference type="GO" id="GO:0008188">
    <property type="term" value="F:neuropeptide receptor activity"/>
    <property type="evidence" value="ECO:0007669"/>
    <property type="project" value="TreeGrafter"/>
</dbReference>
<keyword evidence="2" id="KW-0297">G-protein coupled receptor</keyword>
<evidence type="ECO:0000256" key="2">
    <source>
        <dbReference type="ARBA" id="ARBA00023040"/>
    </source>
</evidence>
<dbReference type="PANTHER" id="PTHR24238">
    <property type="entry name" value="G-PROTEIN COUPLED RECEPTOR"/>
    <property type="match status" value="1"/>
</dbReference>
<feature type="transmembrane region" description="Helical" evidence="5">
    <location>
        <begin position="31"/>
        <end position="55"/>
    </location>
</feature>
<dbReference type="PANTHER" id="PTHR24238:SF76">
    <property type="entry name" value="G_PROTEIN_RECEP_F1_2 DOMAIN-CONTAINING PROTEIN"/>
    <property type="match status" value="1"/>
</dbReference>
<dbReference type="SUPFAM" id="SSF81321">
    <property type="entry name" value="Family A G protein-coupled receptor-like"/>
    <property type="match status" value="1"/>
</dbReference>
<name>A0A1I7RRX5_BURXY</name>
<evidence type="ECO:0000256" key="4">
    <source>
        <dbReference type="ARBA" id="ARBA00023224"/>
    </source>
</evidence>
<feature type="transmembrane region" description="Helical" evidence="5">
    <location>
        <begin position="274"/>
        <end position="297"/>
    </location>
</feature>